<dbReference type="OrthoDB" id="9939148at2759"/>
<sequence length="124" mass="14046">MLPIMSKRLEALYRKRRRSCDDEGNQPVPPPKRLSNNSLFQELPRDTWDSESSSSDSSSISSPDRQNGHLPAENNSNQNRASDSSALLQFSDSSEHPAQGPYFHINQVLRAAHFYSLHQRGHQT</sequence>
<dbReference type="PANTHER" id="PTHR34763">
    <property type="entry name" value="PROTEIN FAM104A"/>
    <property type="match status" value="1"/>
</dbReference>
<dbReference type="Ensembl" id="ENSCMIT00000046175.1">
    <property type="protein sequence ID" value="ENSCMIP00000045522.1"/>
    <property type="gene ID" value="ENSCMIG00000018780.1"/>
</dbReference>
<dbReference type="Proteomes" id="UP000314986">
    <property type="component" value="Unassembled WGS sequence"/>
</dbReference>
<gene>
    <name evidence="3" type="primary">si:dkey-21c1.1</name>
</gene>
<dbReference type="InterPro" id="IPR029222">
    <property type="entry name" value="VCF1/2-like"/>
</dbReference>
<evidence type="ECO:0000256" key="1">
    <source>
        <dbReference type="SAM" id="MobiDB-lite"/>
    </source>
</evidence>
<reference evidence="4" key="2">
    <citation type="journal article" date="2007" name="PLoS Biol.">
        <title>Survey sequencing and comparative analysis of the elephant shark (Callorhinchus milii) genome.</title>
        <authorList>
            <person name="Venkatesh B."/>
            <person name="Kirkness E.F."/>
            <person name="Loh Y.H."/>
            <person name="Halpern A.L."/>
            <person name="Lee A.P."/>
            <person name="Johnson J."/>
            <person name="Dandona N."/>
            <person name="Viswanathan L.D."/>
            <person name="Tay A."/>
            <person name="Venter J.C."/>
            <person name="Strausberg R.L."/>
            <person name="Brenner S."/>
        </authorList>
    </citation>
    <scope>NUCLEOTIDE SEQUENCE [LARGE SCALE GENOMIC DNA]</scope>
</reference>
<dbReference type="STRING" id="7868.ENSCMIP00000045522"/>
<reference evidence="4" key="1">
    <citation type="journal article" date="2006" name="Science">
        <title>Ancient noncoding elements conserved in the human genome.</title>
        <authorList>
            <person name="Venkatesh B."/>
            <person name="Kirkness E.F."/>
            <person name="Loh Y.H."/>
            <person name="Halpern A.L."/>
            <person name="Lee A.P."/>
            <person name="Johnson J."/>
            <person name="Dandona N."/>
            <person name="Viswanathan L.D."/>
            <person name="Tay A."/>
            <person name="Venter J.C."/>
            <person name="Strausberg R.L."/>
            <person name="Brenner S."/>
        </authorList>
    </citation>
    <scope>NUCLEOTIDE SEQUENCE [LARGE SCALE GENOMIC DNA]</scope>
</reference>
<organism evidence="2">
    <name type="scientific">Callorhinchus milii</name>
    <name type="common">Ghost shark</name>
    <dbReference type="NCBI Taxonomy" id="7868"/>
    <lineage>
        <taxon>Eukaryota</taxon>
        <taxon>Metazoa</taxon>
        <taxon>Chordata</taxon>
        <taxon>Craniata</taxon>
        <taxon>Vertebrata</taxon>
        <taxon>Chondrichthyes</taxon>
        <taxon>Holocephali</taxon>
        <taxon>Chimaeriformes</taxon>
        <taxon>Callorhinchidae</taxon>
        <taxon>Callorhinchus</taxon>
    </lineage>
</organism>
<evidence type="ECO:0000313" key="2">
    <source>
        <dbReference type="EMBL" id="AFO98819.1"/>
    </source>
</evidence>
<feature type="compositionally biased region" description="Polar residues" evidence="1">
    <location>
        <begin position="73"/>
        <end position="92"/>
    </location>
</feature>
<dbReference type="Pfam" id="PF15434">
    <property type="entry name" value="FAM104"/>
    <property type="match status" value="1"/>
</dbReference>
<dbReference type="GeneTree" id="ENSGT00390000001055"/>
<dbReference type="RefSeq" id="XP_007886757.1">
    <property type="nucleotide sequence ID" value="XM_007888566.2"/>
</dbReference>
<dbReference type="RefSeq" id="XP_042198294.1">
    <property type="nucleotide sequence ID" value="XM_042342360.1"/>
</dbReference>
<dbReference type="RefSeq" id="XP_042198293.1">
    <property type="nucleotide sequence ID" value="XM_042342359.1"/>
</dbReference>
<dbReference type="AlphaFoldDB" id="V9KK32"/>
<name>V9KK32_CALMI</name>
<evidence type="ECO:0000313" key="4">
    <source>
        <dbReference type="Proteomes" id="UP000314986"/>
    </source>
</evidence>
<protein>
    <submittedName>
        <fullName evidence="3">VCP nuclear cofactor family member 2</fullName>
    </submittedName>
</protein>
<dbReference type="PANTHER" id="PTHR34763:SF1">
    <property type="entry name" value="PROTEIN FAM104A"/>
    <property type="match status" value="1"/>
</dbReference>
<dbReference type="EMBL" id="JW866302">
    <property type="protein sequence ID" value="AFO98819.1"/>
    <property type="molecule type" value="mRNA"/>
</dbReference>
<dbReference type="GeneID" id="103175489"/>
<dbReference type="OMA" id="LLPICIN"/>
<reference evidence="3" key="4">
    <citation type="submission" date="2025-05" db="UniProtKB">
        <authorList>
            <consortium name="Ensembl"/>
        </authorList>
    </citation>
    <scope>IDENTIFICATION</scope>
</reference>
<evidence type="ECO:0000313" key="3">
    <source>
        <dbReference type="Ensembl" id="ENSCMIP00000045522.1"/>
    </source>
</evidence>
<feature type="compositionally biased region" description="Low complexity" evidence="1">
    <location>
        <begin position="50"/>
        <end position="62"/>
    </location>
</feature>
<accession>V9KK32</accession>
<feature type="region of interest" description="Disordered" evidence="1">
    <location>
        <begin position="15"/>
        <end position="101"/>
    </location>
</feature>
<proteinExistence type="evidence at transcript level"/>
<keyword evidence="4" id="KW-1185">Reference proteome</keyword>
<reference evidence="2 4" key="3">
    <citation type="journal article" date="2014" name="Nature">
        <title>Elephant shark genome provides unique insights into gnathostome evolution.</title>
        <authorList>
            <consortium name="International Elephant Shark Genome Sequencing Consortium"/>
            <person name="Venkatesh B."/>
            <person name="Lee A.P."/>
            <person name="Ravi V."/>
            <person name="Maurya A.K."/>
            <person name="Lian M.M."/>
            <person name="Swann J.B."/>
            <person name="Ohta Y."/>
            <person name="Flajnik M.F."/>
            <person name="Sutoh Y."/>
            <person name="Kasahara M."/>
            <person name="Hoon S."/>
            <person name="Gangu V."/>
            <person name="Roy S.W."/>
            <person name="Irimia M."/>
            <person name="Korzh V."/>
            <person name="Kondrychyn I."/>
            <person name="Lim Z.W."/>
            <person name="Tay B.H."/>
            <person name="Tohari S."/>
            <person name="Kong K.W."/>
            <person name="Ho S."/>
            <person name="Lorente-Galdos B."/>
            <person name="Quilez J."/>
            <person name="Marques-Bonet T."/>
            <person name="Raney B.J."/>
            <person name="Ingham P.W."/>
            <person name="Tay A."/>
            <person name="Hillier L.W."/>
            <person name="Minx P."/>
            <person name="Boehm T."/>
            <person name="Wilson R.K."/>
            <person name="Brenner S."/>
            <person name="Warren W.C."/>
        </authorList>
    </citation>
    <scope>NUCLEOTIDE SEQUENCE</scope>
    <source>
        <tissue evidence="2">Ovary</tissue>
    </source>
</reference>